<feature type="non-terminal residue" evidence="8">
    <location>
        <position position="315"/>
    </location>
</feature>
<dbReference type="CDD" id="cd07572">
    <property type="entry name" value="nit"/>
    <property type="match status" value="1"/>
</dbReference>
<evidence type="ECO:0000256" key="1">
    <source>
        <dbReference type="ARBA" id="ARBA00010613"/>
    </source>
</evidence>
<comment type="similarity">
    <text evidence="1">Belongs to the carbon-nitrogen hydrolase superfamily. NIT1/NIT2 family.</text>
</comment>
<evidence type="ECO:0000256" key="6">
    <source>
        <dbReference type="ARBA" id="ARBA00048745"/>
    </source>
</evidence>
<dbReference type="PANTHER" id="PTHR23088:SF30">
    <property type="entry name" value="OMEGA-AMIDASE NIT2"/>
    <property type="match status" value="1"/>
</dbReference>
<dbReference type="InterPro" id="IPR045254">
    <property type="entry name" value="Nit1/2_C-N_Hydrolase"/>
</dbReference>
<name>A0A147BDN3_IXORI</name>
<reference evidence="8" key="1">
    <citation type="journal article" date="2018" name="PLoS Negl. Trop. Dis.">
        <title>Sialome diversity of ticks revealed by RNAseq of single tick salivary glands.</title>
        <authorList>
            <person name="Perner J."/>
            <person name="Kropackova S."/>
            <person name="Kopacek P."/>
            <person name="Ribeiro J.M."/>
        </authorList>
    </citation>
    <scope>NUCLEOTIDE SEQUENCE</scope>
    <source>
        <strain evidence="8">Siblings of single egg batch collected in Ceske Budejovice</strain>
        <tissue evidence="8">Salivary glands</tissue>
    </source>
</reference>
<evidence type="ECO:0000313" key="8">
    <source>
        <dbReference type="EMBL" id="JAR88890.1"/>
    </source>
</evidence>
<dbReference type="FunFam" id="3.60.110.10:FF:000002">
    <property type="entry name" value="Nitrilase family member 2"/>
    <property type="match status" value="1"/>
</dbReference>
<evidence type="ECO:0000256" key="5">
    <source>
        <dbReference type="ARBA" id="ARBA00041576"/>
    </source>
</evidence>
<evidence type="ECO:0000256" key="4">
    <source>
        <dbReference type="ARBA" id="ARBA00039118"/>
    </source>
</evidence>
<sequence>MAMNKFRLALLQLAVTPNISKNFERASERIREAASAGAKMVCLPECFSFPYDPKYITKYAQPIPGKTSELLSRWANENQVYLIGGTLSEREDDKIYNTCLAYGPDGSLLAKHRKVHLFATNVTSRFPFSEAGFLTPGDKVTTFDTPFCKVGVAVCYDIAFPSFAELYERLGCKLLVYPAAFFMYSGSRYWELTSRARAADNQVYVASVSPSRDEAAYYVVWGHSMLVDPTGKVVRSAGAGEEILIADVDMDYLDAVRDQLPLAKHRRNDETPKFQGKCSLLIRGRGIYLFKSAPMITPAIRLRGAKSLSQSSSRG</sequence>
<feature type="domain" description="CN hydrolase" evidence="7">
    <location>
        <begin position="6"/>
        <end position="250"/>
    </location>
</feature>
<dbReference type="InterPro" id="IPR003010">
    <property type="entry name" value="C-N_Hydrolase"/>
</dbReference>
<dbReference type="InterPro" id="IPR001110">
    <property type="entry name" value="UPF0012_CS"/>
</dbReference>
<dbReference type="EMBL" id="GEGO01006514">
    <property type="protein sequence ID" value="JAR88890.1"/>
    <property type="molecule type" value="Transcribed_RNA"/>
</dbReference>
<dbReference type="PROSITE" id="PS01227">
    <property type="entry name" value="UPF0012"/>
    <property type="match status" value="1"/>
</dbReference>
<dbReference type="GO" id="GO:0006528">
    <property type="term" value="P:asparagine metabolic process"/>
    <property type="evidence" value="ECO:0007669"/>
    <property type="project" value="TreeGrafter"/>
</dbReference>
<organism evidence="8">
    <name type="scientific">Ixodes ricinus</name>
    <name type="common">Common tick</name>
    <name type="synonym">Acarus ricinus</name>
    <dbReference type="NCBI Taxonomy" id="34613"/>
    <lineage>
        <taxon>Eukaryota</taxon>
        <taxon>Metazoa</taxon>
        <taxon>Ecdysozoa</taxon>
        <taxon>Arthropoda</taxon>
        <taxon>Chelicerata</taxon>
        <taxon>Arachnida</taxon>
        <taxon>Acari</taxon>
        <taxon>Parasitiformes</taxon>
        <taxon>Ixodida</taxon>
        <taxon>Ixodoidea</taxon>
        <taxon>Ixodidae</taxon>
        <taxon>Ixodinae</taxon>
        <taxon>Ixodes</taxon>
    </lineage>
</organism>
<comment type="catalytic activity">
    <reaction evidence="3">
        <text>2-oxoglutaramate + H2O = 2-oxoglutarate + NH4(+)</text>
        <dbReference type="Rhea" id="RHEA:32963"/>
        <dbReference type="ChEBI" id="CHEBI:15377"/>
        <dbReference type="ChEBI" id="CHEBI:16769"/>
        <dbReference type="ChEBI" id="CHEBI:16810"/>
        <dbReference type="ChEBI" id="CHEBI:28938"/>
        <dbReference type="EC" id="3.5.1.3"/>
    </reaction>
    <physiologicalReaction direction="left-to-right" evidence="3">
        <dbReference type="Rhea" id="RHEA:32964"/>
    </physiologicalReaction>
</comment>
<dbReference type="EC" id="3.5.1.3" evidence="4"/>
<evidence type="ECO:0000256" key="2">
    <source>
        <dbReference type="ARBA" id="ARBA00022801"/>
    </source>
</evidence>
<dbReference type="PROSITE" id="PS50263">
    <property type="entry name" value="CN_HYDROLASE"/>
    <property type="match status" value="1"/>
</dbReference>
<proteinExistence type="inferred from homology"/>
<dbReference type="InterPro" id="IPR036526">
    <property type="entry name" value="C-N_Hydrolase_sf"/>
</dbReference>
<dbReference type="Pfam" id="PF00795">
    <property type="entry name" value="CN_hydrolase"/>
    <property type="match status" value="1"/>
</dbReference>
<dbReference type="AlphaFoldDB" id="A0A147BDN3"/>
<comment type="catalytic activity">
    <reaction evidence="6">
        <text>2-oxosuccinamate + H2O = oxaloacetate + NH4(+)</text>
        <dbReference type="Rhea" id="RHEA:59412"/>
        <dbReference type="ChEBI" id="CHEBI:15377"/>
        <dbReference type="ChEBI" id="CHEBI:16452"/>
        <dbReference type="ChEBI" id="CHEBI:28938"/>
        <dbReference type="ChEBI" id="CHEBI:57735"/>
        <dbReference type="EC" id="3.5.1.3"/>
    </reaction>
    <physiologicalReaction direction="left-to-right" evidence="6">
        <dbReference type="Rhea" id="RHEA:59413"/>
    </physiologicalReaction>
</comment>
<dbReference type="GO" id="GO:0006107">
    <property type="term" value="P:oxaloacetate metabolic process"/>
    <property type="evidence" value="ECO:0007669"/>
    <property type="project" value="TreeGrafter"/>
</dbReference>
<dbReference type="PANTHER" id="PTHR23088">
    <property type="entry name" value="NITRILASE-RELATED"/>
    <property type="match status" value="1"/>
</dbReference>
<dbReference type="GO" id="GO:0050152">
    <property type="term" value="F:omega-amidase activity"/>
    <property type="evidence" value="ECO:0007669"/>
    <property type="project" value="UniProtKB-EC"/>
</dbReference>
<dbReference type="Gene3D" id="3.60.110.10">
    <property type="entry name" value="Carbon-nitrogen hydrolase"/>
    <property type="match status" value="1"/>
</dbReference>
<dbReference type="SUPFAM" id="SSF56317">
    <property type="entry name" value="Carbon-nitrogen hydrolase"/>
    <property type="match status" value="1"/>
</dbReference>
<dbReference type="GO" id="GO:0006541">
    <property type="term" value="P:glutamine metabolic process"/>
    <property type="evidence" value="ECO:0007669"/>
    <property type="project" value="TreeGrafter"/>
</dbReference>
<evidence type="ECO:0000256" key="3">
    <source>
        <dbReference type="ARBA" id="ARBA00036637"/>
    </source>
</evidence>
<keyword evidence="2 8" id="KW-0378">Hydrolase</keyword>
<accession>A0A147BDN3</accession>
<protein>
    <recommendedName>
        <fullName evidence="4">omega-amidase</fullName>
        <ecNumber evidence="4">3.5.1.3</ecNumber>
    </recommendedName>
    <alternativeName>
        <fullName evidence="5">Nitrilase homolog 2</fullName>
    </alternativeName>
</protein>
<evidence type="ECO:0000259" key="7">
    <source>
        <dbReference type="PROSITE" id="PS50263"/>
    </source>
</evidence>
<dbReference type="GO" id="GO:0005739">
    <property type="term" value="C:mitochondrion"/>
    <property type="evidence" value="ECO:0007669"/>
    <property type="project" value="TreeGrafter"/>
</dbReference>